<dbReference type="PANTHER" id="PTHR43591">
    <property type="entry name" value="METHYLTRANSFERASE"/>
    <property type="match status" value="1"/>
</dbReference>
<organism evidence="1 2">
    <name type="scientific">Tothia fuscella</name>
    <dbReference type="NCBI Taxonomy" id="1048955"/>
    <lineage>
        <taxon>Eukaryota</taxon>
        <taxon>Fungi</taxon>
        <taxon>Dikarya</taxon>
        <taxon>Ascomycota</taxon>
        <taxon>Pezizomycotina</taxon>
        <taxon>Dothideomycetes</taxon>
        <taxon>Pleosporomycetidae</taxon>
        <taxon>Venturiales</taxon>
        <taxon>Cylindrosympodiaceae</taxon>
        <taxon>Tothia</taxon>
    </lineage>
</organism>
<dbReference type="OrthoDB" id="2013972at2759"/>
<evidence type="ECO:0000313" key="2">
    <source>
        <dbReference type="Proteomes" id="UP000800235"/>
    </source>
</evidence>
<dbReference type="Proteomes" id="UP000800235">
    <property type="component" value="Unassembled WGS sequence"/>
</dbReference>
<reference evidence="1" key="1">
    <citation type="journal article" date="2020" name="Stud. Mycol.">
        <title>101 Dothideomycetes genomes: a test case for predicting lifestyles and emergence of pathogens.</title>
        <authorList>
            <person name="Haridas S."/>
            <person name="Albert R."/>
            <person name="Binder M."/>
            <person name="Bloem J."/>
            <person name="Labutti K."/>
            <person name="Salamov A."/>
            <person name="Andreopoulos B."/>
            <person name="Baker S."/>
            <person name="Barry K."/>
            <person name="Bills G."/>
            <person name="Bluhm B."/>
            <person name="Cannon C."/>
            <person name="Castanera R."/>
            <person name="Culley D."/>
            <person name="Daum C."/>
            <person name="Ezra D."/>
            <person name="Gonzalez J."/>
            <person name="Henrissat B."/>
            <person name="Kuo A."/>
            <person name="Liang C."/>
            <person name="Lipzen A."/>
            <person name="Lutzoni F."/>
            <person name="Magnuson J."/>
            <person name="Mondo S."/>
            <person name="Nolan M."/>
            <person name="Ohm R."/>
            <person name="Pangilinan J."/>
            <person name="Park H.-J."/>
            <person name="Ramirez L."/>
            <person name="Alfaro M."/>
            <person name="Sun H."/>
            <person name="Tritt A."/>
            <person name="Yoshinaga Y."/>
            <person name="Zwiers L.-H."/>
            <person name="Turgeon B."/>
            <person name="Goodwin S."/>
            <person name="Spatafora J."/>
            <person name="Crous P."/>
            <person name="Grigoriev I."/>
        </authorList>
    </citation>
    <scope>NUCLEOTIDE SEQUENCE</scope>
    <source>
        <strain evidence="1">CBS 130266</strain>
    </source>
</reference>
<dbReference type="Pfam" id="PF13489">
    <property type="entry name" value="Methyltransf_23"/>
    <property type="match status" value="1"/>
</dbReference>
<gene>
    <name evidence="1" type="ORF">EJ08DRAFT_582363</name>
</gene>
<dbReference type="Gene3D" id="3.40.50.150">
    <property type="entry name" value="Vaccinia Virus protein VP39"/>
    <property type="match status" value="1"/>
</dbReference>
<proteinExistence type="predicted"/>
<keyword evidence="2" id="KW-1185">Reference proteome</keyword>
<dbReference type="GO" id="GO:0032259">
    <property type="term" value="P:methylation"/>
    <property type="evidence" value="ECO:0007669"/>
    <property type="project" value="UniProtKB-KW"/>
</dbReference>
<dbReference type="CDD" id="cd02440">
    <property type="entry name" value="AdoMet_MTases"/>
    <property type="match status" value="1"/>
</dbReference>
<comment type="caution">
    <text evidence="1">The sequence shown here is derived from an EMBL/GenBank/DDBJ whole genome shotgun (WGS) entry which is preliminary data.</text>
</comment>
<name>A0A9P4NZ34_9PEZI</name>
<sequence length="310" mass="35588">TSVTSSIIDYKYENGRRYHAYRDGKYMLPNDEMEQDRLDLHHHVYRLILGGALFRAPISKDVQRILDFGCGTGIWAIDMADEFPNAHVTGTDLSPIQPSFVPPNCSFYVDDVESDWAIPPEDRFDFIHGRSMAGGIEDWPKLLGQCLDNLKPGGWLEMQEYQAMVGSEDDPSMKKYPNIQYWVDLVCEGSIMFKKTLHIAKDMKQWMIDAGFEDVREEIYKVPCGTWPKNPKLKQLGLFQREQMCLAVESFAMGFMTRVLNWTNEECQVLLAKARTELRDPKAKLITIFHFVYGRKPLGSGPIPNDQLGY</sequence>
<accession>A0A9P4NZ34</accession>
<evidence type="ECO:0000313" key="1">
    <source>
        <dbReference type="EMBL" id="KAF2434307.1"/>
    </source>
</evidence>
<keyword evidence="1" id="KW-0808">Transferase</keyword>
<dbReference type="PANTHER" id="PTHR43591:SF24">
    <property type="entry name" value="2-METHOXY-6-POLYPRENYL-1,4-BENZOQUINOL METHYLASE, MITOCHONDRIAL"/>
    <property type="match status" value="1"/>
</dbReference>
<dbReference type="EMBL" id="MU007017">
    <property type="protein sequence ID" value="KAF2434307.1"/>
    <property type="molecule type" value="Genomic_DNA"/>
</dbReference>
<keyword evidence="1" id="KW-0489">Methyltransferase</keyword>
<dbReference type="SUPFAM" id="SSF53335">
    <property type="entry name" value="S-adenosyl-L-methionine-dependent methyltransferases"/>
    <property type="match status" value="1"/>
</dbReference>
<dbReference type="GO" id="GO:0008168">
    <property type="term" value="F:methyltransferase activity"/>
    <property type="evidence" value="ECO:0007669"/>
    <property type="project" value="UniProtKB-KW"/>
</dbReference>
<dbReference type="AlphaFoldDB" id="A0A9P4NZ34"/>
<dbReference type="InterPro" id="IPR029063">
    <property type="entry name" value="SAM-dependent_MTases_sf"/>
</dbReference>
<feature type="non-terminal residue" evidence="1">
    <location>
        <position position="1"/>
    </location>
</feature>
<protein>
    <submittedName>
        <fullName evidence="1">Methyltransferase</fullName>
    </submittedName>
</protein>